<dbReference type="GeneID" id="87826194"/>
<keyword evidence="2" id="KW-1185">Reference proteome</keyword>
<dbReference type="Proteomes" id="UP001302602">
    <property type="component" value="Unassembled WGS sequence"/>
</dbReference>
<gene>
    <name evidence="1" type="ORF">N657DRAFT_57990</name>
</gene>
<protein>
    <submittedName>
        <fullName evidence="1">Uncharacterized protein</fullName>
    </submittedName>
</protein>
<name>A0AAN6UA42_9PEZI</name>
<dbReference type="RefSeq" id="XP_062652939.1">
    <property type="nucleotide sequence ID" value="XM_062789424.1"/>
</dbReference>
<proteinExistence type="predicted"/>
<evidence type="ECO:0000313" key="1">
    <source>
        <dbReference type="EMBL" id="KAK4129168.1"/>
    </source>
</evidence>
<accession>A0AAN6UA42</accession>
<organism evidence="1 2">
    <name type="scientific">Parathielavia appendiculata</name>
    <dbReference type="NCBI Taxonomy" id="2587402"/>
    <lineage>
        <taxon>Eukaryota</taxon>
        <taxon>Fungi</taxon>
        <taxon>Dikarya</taxon>
        <taxon>Ascomycota</taxon>
        <taxon>Pezizomycotina</taxon>
        <taxon>Sordariomycetes</taxon>
        <taxon>Sordariomycetidae</taxon>
        <taxon>Sordariales</taxon>
        <taxon>Chaetomiaceae</taxon>
        <taxon>Parathielavia</taxon>
    </lineage>
</organism>
<dbReference type="EMBL" id="MU853223">
    <property type="protein sequence ID" value="KAK4129168.1"/>
    <property type="molecule type" value="Genomic_DNA"/>
</dbReference>
<sequence length="205" mass="22227">MGIEEHVQGMGGSDAEQQAQYHLGAFRLRFIHDQGSQSPRSNIGSRPASMSCPAFRMQRGARSCSGLNATNLGSALQTSHLVQCRGGPLSSATMMTPTVTTLTSFYAQPNTASQTSSLTRTQFLAPSSARWPTVKSNNPTYRHSHRRGNQCFICVLLFSNLPAKIRNCMAARRLTASEGSTMPNCFGISHPFDWVLSSAVPPTTM</sequence>
<reference evidence="1" key="1">
    <citation type="journal article" date="2023" name="Mol. Phylogenet. Evol.">
        <title>Genome-scale phylogeny and comparative genomics of the fungal order Sordariales.</title>
        <authorList>
            <person name="Hensen N."/>
            <person name="Bonometti L."/>
            <person name="Westerberg I."/>
            <person name="Brannstrom I.O."/>
            <person name="Guillou S."/>
            <person name="Cros-Aarteil S."/>
            <person name="Calhoun S."/>
            <person name="Haridas S."/>
            <person name="Kuo A."/>
            <person name="Mondo S."/>
            <person name="Pangilinan J."/>
            <person name="Riley R."/>
            <person name="LaButti K."/>
            <person name="Andreopoulos B."/>
            <person name="Lipzen A."/>
            <person name="Chen C."/>
            <person name="Yan M."/>
            <person name="Daum C."/>
            <person name="Ng V."/>
            <person name="Clum A."/>
            <person name="Steindorff A."/>
            <person name="Ohm R.A."/>
            <person name="Martin F."/>
            <person name="Silar P."/>
            <person name="Natvig D.O."/>
            <person name="Lalanne C."/>
            <person name="Gautier V."/>
            <person name="Ament-Velasquez S.L."/>
            <person name="Kruys A."/>
            <person name="Hutchinson M.I."/>
            <person name="Powell A.J."/>
            <person name="Barry K."/>
            <person name="Miller A.N."/>
            <person name="Grigoriev I.V."/>
            <person name="Debuchy R."/>
            <person name="Gladieux P."/>
            <person name="Hiltunen Thoren M."/>
            <person name="Johannesson H."/>
        </authorList>
    </citation>
    <scope>NUCLEOTIDE SEQUENCE</scope>
    <source>
        <strain evidence="1">CBS 731.68</strain>
    </source>
</reference>
<dbReference type="AlphaFoldDB" id="A0AAN6UA42"/>
<reference evidence="1" key="2">
    <citation type="submission" date="2023-05" db="EMBL/GenBank/DDBJ databases">
        <authorList>
            <consortium name="Lawrence Berkeley National Laboratory"/>
            <person name="Steindorff A."/>
            <person name="Hensen N."/>
            <person name="Bonometti L."/>
            <person name="Westerberg I."/>
            <person name="Brannstrom I.O."/>
            <person name="Guillou S."/>
            <person name="Cros-Aarteil S."/>
            <person name="Calhoun S."/>
            <person name="Haridas S."/>
            <person name="Kuo A."/>
            <person name="Mondo S."/>
            <person name="Pangilinan J."/>
            <person name="Riley R."/>
            <person name="Labutti K."/>
            <person name="Andreopoulos B."/>
            <person name="Lipzen A."/>
            <person name="Chen C."/>
            <person name="Yanf M."/>
            <person name="Daum C."/>
            <person name="Ng V."/>
            <person name="Clum A."/>
            <person name="Ohm R."/>
            <person name="Martin F."/>
            <person name="Silar P."/>
            <person name="Natvig D."/>
            <person name="Lalanne C."/>
            <person name="Gautier V."/>
            <person name="Ament-Velasquez S.L."/>
            <person name="Kruys A."/>
            <person name="Hutchinson M.I."/>
            <person name="Powell A.J."/>
            <person name="Barry K."/>
            <person name="Miller A.N."/>
            <person name="Grigoriev I.V."/>
            <person name="Debuchy R."/>
            <person name="Gladieux P."/>
            <person name="Thoren M.H."/>
            <person name="Johannesson H."/>
        </authorList>
    </citation>
    <scope>NUCLEOTIDE SEQUENCE</scope>
    <source>
        <strain evidence="1">CBS 731.68</strain>
    </source>
</reference>
<comment type="caution">
    <text evidence="1">The sequence shown here is derived from an EMBL/GenBank/DDBJ whole genome shotgun (WGS) entry which is preliminary data.</text>
</comment>
<evidence type="ECO:0000313" key="2">
    <source>
        <dbReference type="Proteomes" id="UP001302602"/>
    </source>
</evidence>